<evidence type="ECO:0000313" key="9">
    <source>
        <dbReference type="Proteomes" id="UP000824219"/>
    </source>
</evidence>
<evidence type="ECO:0000256" key="3">
    <source>
        <dbReference type="ARBA" id="ARBA00023136"/>
    </source>
</evidence>
<dbReference type="InterPro" id="IPR013783">
    <property type="entry name" value="Ig-like_fold"/>
</dbReference>
<comment type="caution">
    <text evidence="8">The sequence shown here is derived from an EMBL/GenBank/DDBJ whole genome shotgun (WGS) entry which is preliminary data.</text>
</comment>
<dbReference type="PANTHER" id="PTHR24100">
    <property type="entry name" value="BUTYROPHILIN"/>
    <property type="match status" value="1"/>
</dbReference>
<name>A0A9D3SC18_9TELE</name>
<evidence type="ECO:0000256" key="5">
    <source>
        <dbReference type="ARBA" id="ARBA00023180"/>
    </source>
</evidence>
<dbReference type="InterPro" id="IPR013106">
    <property type="entry name" value="Ig_V-set"/>
</dbReference>
<keyword evidence="4" id="KW-1015">Disulfide bond</keyword>
<evidence type="ECO:0000256" key="1">
    <source>
        <dbReference type="ARBA" id="ARBA00004370"/>
    </source>
</evidence>
<comment type="subcellular location">
    <subcellularLocation>
        <location evidence="1">Membrane</location>
    </subcellularLocation>
</comment>
<evidence type="ECO:0000259" key="7">
    <source>
        <dbReference type="PROSITE" id="PS50835"/>
    </source>
</evidence>
<dbReference type="FunFam" id="2.60.40.10:FF:000142">
    <property type="entry name" value="V-set domain-containing T-cell activation inhibitor 1"/>
    <property type="match status" value="1"/>
</dbReference>
<dbReference type="GO" id="GO:1903037">
    <property type="term" value="P:regulation of leukocyte cell-cell adhesion"/>
    <property type="evidence" value="ECO:0007669"/>
    <property type="project" value="UniProtKB-ARBA"/>
</dbReference>
<dbReference type="SMART" id="SM00409">
    <property type="entry name" value="IG"/>
    <property type="match status" value="1"/>
</dbReference>
<dbReference type="GO" id="GO:0050852">
    <property type="term" value="P:T cell receptor signaling pathway"/>
    <property type="evidence" value="ECO:0007669"/>
    <property type="project" value="TreeGrafter"/>
</dbReference>
<dbReference type="GO" id="GO:0050863">
    <property type="term" value="P:regulation of T cell activation"/>
    <property type="evidence" value="ECO:0007669"/>
    <property type="project" value="UniProtKB-ARBA"/>
</dbReference>
<dbReference type="Gene3D" id="2.60.40.10">
    <property type="entry name" value="Immunoglobulins"/>
    <property type="match status" value="1"/>
</dbReference>
<proteinExistence type="predicted"/>
<evidence type="ECO:0000256" key="4">
    <source>
        <dbReference type="ARBA" id="ARBA00023157"/>
    </source>
</evidence>
<dbReference type="Proteomes" id="UP000824219">
    <property type="component" value="Linkage Group LG28"/>
</dbReference>
<dbReference type="InterPro" id="IPR007110">
    <property type="entry name" value="Ig-like_dom"/>
</dbReference>
<evidence type="ECO:0000313" key="8">
    <source>
        <dbReference type="EMBL" id="KAG7314463.1"/>
    </source>
</evidence>
<reference evidence="8 9" key="1">
    <citation type="submission" date="2021-06" db="EMBL/GenBank/DDBJ databases">
        <title>Chromosome-level genome assembly of the red-tail catfish (Hemibagrus wyckioides).</title>
        <authorList>
            <person name="Shao F."/>
        </authorList>
    </citation>
    <scope>NUCLEOTIDE SEQUENCE [LARGE SCALE GENOMIC DNA]</scope>
    <source>
        <strain evidence="8">EC202008001</strain>
        <tissue evidence="8">Blood</tissue>
    </source>
</reference>
<dbReference type="PROSITE" id="PS50835">
    <property type="entry name" value="IG_LIKE"/>
    <property type="match status" value="1"/>
</dbReference>
<dbReference type="InterPro" id="IPR050504">
    <property type="entry name" value="IgSF_BTN/MOG"/>
</dbReference>
<sequence>MGNGNNKLIGPSGKEWYNHSAVTLSCRLSPEISAVNMEIRWFKETDCVCVYKNREVTEGKDYRGRVSLFTQELERGNVSLKLRNCTETDFGYYLCQVTNGDRTEDITVQMGSSVLSRMFDKDTWVCQSYRKWTEVERLKIDKCALLIELRNKDQRILALENEIQHLRRIVPWRRNSRDFLPPLFGGLS</sequence>
<dbReference type="Pfam" id="PF07686">
    <property type="entry name" value="V-set"/>
    <property type="match status" value="1"/>
</dbReference>
<gene>
    <name evidence="8" type="ORF">KOW79_021766</name>
</gene>
<dbReference type="AlphaFoldDB" id="A0A9D3SC18"/>
<keyword evidence="9" id="KW-1185">Reference proteome</keyword>
<feature type="domain" description="Ig-like" evidence="7">
    <location>
        <begin position="20"/>
        <end position="107"/>
    </location>
</feature>
<organism evidence="8 9">
    <name type="scientific">Hemibagrus wyckioides</name>
    <dbReference type="NCBI Taxonomy" id="337641"/>
    <lineage>
        <taxon>Eukaryota</taxon>
        <taxon>Metazoa</taxon>
        <taxon>Chordata</taxon>
        <taxon>Craniata</taxon>
        <taxon>Vertebrata</taxon>
        <taxon>Euteleostomi</taxon>
        <taxon>Actinopterygii</taxon>
        <taxon>Neopterygii</taxon>
        <taxon>Teleostei</taxon>
        <taxon>Ostariophysi</taxon>
        <taxon>Siluriformes</taxon>
        <taxon>Bagridae</taxon>
        <taxon>Hemibagrus</taxon>
    </lineage>
</organism>
<dbReference type="EMBL" id="JAHKSW010000028">
    <property type="protein sequence ID" value="KAG7314463.1"/>
    <property type="molecule type" value="Genomic_DNA"/>
</dbReference>
<keyword evidence="6" id="KW-0393">Immunoglobulin domain</keyword>
<dbReference type="PANTHER" id="PTHR24100:SF130">
    <property type="entry name" value="BUTYROPHILIN-LIKE PROTEIN 9"/>
    <property type="match status" value="1"/>
</dbReference>
<evidence type="ECO:0000256" key="2">
    <source>
        <dbReference type="ARBA" id="ARBA00022729"/>
    </source>
</evidence>
<dbReference type="GO" id="GO:0009897">
    <property type="term" value="C:external side of plasma membrane"/>
    <property type="evidence" value="ECO:0007669"/>
    <property type="project" value="TreeGrafter"/>
</dbReference>
<dbReference type="OrthoDB" id="10055806at2759"/>
<dbReference type="GO" id="GO:0001817">
    <property type="term" value="P:regulation of cytokine production"/>
    <property type="evidence" value="ECO:0007669"/>
    <property type="project" value="TreeGrafter"/>
</dbReference>
<dbReference type="GO" id="GO:0005102">
    <property type="term" value="F:signaling receptor binding"/>
    <property type="evidence" value="ECO:0007669"/>
    <property type="project" value="TreeGrafter"/>
</dbReference>
<dbReference type="InterPro" id="IPR036179">
    <property type="entry name" value="Ig-like_dom_sf"/>
</dbReference>
<protein>
    <recommendedName>
        <fullName evidence="7">Ig-like domain-containing protein</fullName>
    </recommendedName>
</protein>
<keyword evidence="3" id="KW-0472">Membrane</keyword>
<dbReference type="SUPFAM" id="SSF48726">
    <property type="entry name" value="Immunoglobulin"/>
    <property type="match status" value="1"/>
</dbReference>
<dbReference type="PROSITE" id="PS51257">
    <property type="entry name" value="PROKAR_LIPOPROTEIN"/>
    <property type="match status" value="1"/>
</dbReference>
<dbReference type="InterPro" id="IPR003599">
    <property type="entry name" value="Ig_sub"/>
</dbReference>
<keyword evidence="5" id="KW-0325">Glycoprotein</keyword>
<accession>A0A9D3SC18</accession>
<evidence type="ECO:0000256" key="6">
    <source>
        <dbReference type="ARBA" id="ARBA00023319"/>
    </source>
</evidence>
<keyword evidence="2" id="KW-0732">Signal</keyword>